<feature type="binding site" evidence="5">
    <location>
        <position position="430"/>
    </location>
    <ligand>
        <name>Mn(2+)</name>
        <dbReference type="ChEBI" id="CHEBI:29035"/>
    </ligand>
</feature>
<evidence type="ECO:0000256" key="6">
    <source>
        <dbReference type="RuleBase" id="RU363071"/>
    </source>
</evidence>
<comment type="similarity">
    <text evidence="2 6">Belongs to the class-II DAHP synthase family.</text>
</comment>
<feature type="binding site" evidence="5">
    <location>
        <position position="388"/>
    </location>
    <ligand>
        <name>Mn(2+)</name>
        <dbReference type="ChEBI" id="CHEBI:29035"/>
    </ligand>
</feature>
<dbReference type="PANTHER" id="PTHR21337:SF0">
    <property type="entry name" value="PHOSPHO-2-DEHYDRO-3-DEOXYHEPTONATE ALDOLASE"/>
    <property type="match status" value="1"/>
</dbReference>
<feature type="binding site" evidence="5">
    <location>
        <position position="325"/>
    </location>
    <ligand>
        <name>phosphoenolpyruvate</name>
        <dbReference type="ChEBI" id="CHEBI:58702"/>
    </ligand>
</feature>
<feature type="binding site" evidence="5">
    <location>
        <position position="73"/>
    </location>
    <ligand>
        <name>Mn(2+)</name>
        <dbReference type="ChEBI" id="CHEBI:29035"/>
    </ligand>
</feature>
<dbReference type="GO" id="GO:0009423">
    <property type="term" value="P:chorismate biosynthetic process"/>
    <property type="evidence" value="ECO:0007669"/>
    <property type="project" value="UniProtKB-UniPathway"/>
</dbReference>
<dbReference type="InterPro" id="IPR002480">
    <property type="entry name" value="DAHP_synth_2"/>
</dbReference>
<keyword evidence="5" id="KW-0104">Cadmium</keyword>
<dbReference type="Proteomes" id="UP000245591">
    <property type="component" value="Unassembled WGS sequence"/>
</dbReference>
<dbReference type="UniPathway" id="UPA00053">
    <property type="reaction ID" value="UER00084"/>
</dbReference>
<keyword evidence="5" id="KW-0170">Cobalt</keyword>
<keyword evidence="8" id="KW-1185">Reference proteome</keyword>
<proteinExistence type="inferred from homology"/>
<feature type="binding site" evidence="5">
    <location>
        <position position="460"/>
    </location>
    <ligand>
        <name>Mn(2+)</name>
        <dbReference type="ChEBI" id="CHEBI:29035"/>
    </ligand>
</feature>
<keyword evidence="3 6" id="KW-0808">Transferase</keyword>
<dbReference type="AlphaFoldDB" id="A0A2U1JBK5"/>
<dbReference type="GO" id="GO:0003849">
    <property type="term" value="F:3-deoxy-7-phosphoheptulonate synthase activity"/>
    <property type="evidence" value="ECO:0007669"/>
    <property type="project" value="UniProtKB-EC"/>
</dbReference>
<evidence type="ECO:0000313" key="7">
    <source>
        <dbReference type="EMBL" id="PWA02399.1"/>
    </source>
</evidence>
<dbReference type="Pfam" id="PF01474">
    <property type="entry name" value="DAHP_synth_2"/>
    <property type="match status" value="1"/>
</dbReference>
<name>A0A2U1JBK5_SMIAN</name>
<evidence type="ECO:0000256" key="5">
    <source>
        <dbReference type="PIRSR" id="PIRSR602480-1"/>
    </source>
</evidence>
<dbReference type="GO" id="GO:0009073">
    <property type="term" value="P:aromatic amino acid family biosynthetic process"/>
    <property type="evidence" value="ECO:0007669"/>
    <property type="project" value="UniProtKB-KW"/>
</dbReference>
<comment type="catalytic activity">
    <reaction evidence="4 6">
        <text>D-erythrose 4-phosphate + phosphoenolpyruvate + H2O = 7-phospho-2-dehydro-3-deoxy-D-arabino-heptonate + phosphate</text>
        <dbReference type="Rhea" id="RHEA:14717"/>
        <dbReference type="ChEBI" id="CHEBI:15377"/>
        <dbReference type="ChEBI" id="CHEBI:16897"/>
        <dbReference type="ChEBI" id="CHEBI:43474"/>
        <dbReference type="ChEBI" id="CHEBI:58394"/>
        <dbReference type="ChEBI" id="CHEBI:58702"/>
        <dbReference type="EC" id="2.5.1.54"/>
    </reaction>
</comment>
<comment type="pathway">
    <text evidence="1 6">Metabolic intermediate biosynthesis; chorismate biosynthesis; chorismate from D-erythrose 4-phosphate and phosphoenolpyruvate: step 1/7.</text>
</comment>
<evidence type="ECO:0000256" key="4">
    <source>
        <dbReference type="ARBA" id="ARBA00047508"/>
    </source>
</evidence>
<sequence length="481" mass="54743">MNSNPNPKWFPDTWREKPIKHTATYTNSKLLDESLSKLKSLPPLVSAEEVEKLRTQLAKVSRGEAFLLQGGDCAETFSGCNAQTIQDKIKIILQMSLVMIWGMRVPIVRIVRMGGQYAKPRSSPTETIDGETVLTFRGEIINGIEAKDREPSPSRLIDAYFHSAATLNYIRSLLGSNFADLNFPQKWDLDWVKHENVRTEYKDIIYRLADSFDFMRTIGVENTSEDVKSIDFYTSHEGLILDYEEAMTREHKVPKTSKIQDGRLIRNHLSFSSQTNLTDSVQNTHIQNIWYNTSAHFLWIGDRTRQIEGAHIEYFRGIRNPIGIKVGPSMDPDELIRVLDILDSEFEEGRVTLITRYGANKVEKHLPLHISAVQKTKHEVVWCCDPCHGNTSTAPNGLKTRSIEKITDEIQKNISIHKMMGSKLNGIHLELTGEHVTECTGGSQYLEANDLTSNYLSFCDPRLNYLQSLDIAFMVSKLYSN</sequence>
<comment type="cofactor">
    <cofactor evidence="5">
        <name>Mn(2+)</name>
        <dbReference type="ChEBI" id="CHEBI:29035"/>
    </cofactor>
    <cofactor evidence="5">
        <name>Co(2+)</name>
        <dbReference type="ChEBI" id="CHEBI:48828"/>
    </cofactor>
    <cofactor evidence="5">
        <name>Cd(2+)</name>
        <dbReference type="ChEBI" id="CHEBI:48775"/>
    </cofactor>
    <text evidence="5">Binds 1 divalent cation per subunit. The enzyme is active with manganese, cobalt or cadmium ions.</text>
</comment>
<evidence type="ECO:0000256" key="1">
    <source>
        <dbReference type="ARBA" id="ARBA00004688"/>
    </source>
</evidence>
<dbReference type="Gene3D" id="3.20.20.70">
    <property type="entry name" value="Aldolase class I"/>
    <property type="match status" value="1"/>
</dbReference>
<evidence type="ECO:0000256" key="3">
    <source>
        <dbReference type="ARBA" id="ARBA00022679"/>
    </source>
</evidence>
<evidence type="ECO:0000256" key="2">
    <source>
        <dbReference type="ARBA" id="ARBA00008911"/>
    </source>
</evidence>
<accession>A0A2U1JBK5</accession>
<keyword evidence="5" id="KW-0464">Manganese</keyword>
<comment type="caution">
    <text evidence="7">The sequence shown here is derived from an EMBL/GenBank/DDBJ whole genome shotgun (WGS) entry which is preliminary data.</text>
</comment>
<protein>
    <recommendedName>
        <fullName evidence="6">Phospho-2-dehydro-3-deoxyheptonate aldolase</fullName>
        <ecNumber evidence="6">2.5.1.54</ecNumber>
    </recommendedName>
</protein>
<keyword evidence="6" id="KW-0057">Aromatic amino acid biosynthesis</keyword>
<organism evidence="7 8">
    <name type="scientific">Smittium angustum</name>
    <dbReference type="NCBI Taxonomy" id="133377"/>
    <lineage>
        <taxon>Eukaryota</taxon>
        <taxon>Fungi</taxon>
        <taxon>Fungi incertae sedis</taxon>
        <taxon>Zoopagomycota</taxon>
        <taxon>Kickxellomycotina</taxon>
        <taxon>Harpellomycetes</taxon>
        <taxon>Harpellales</taxon>
        <taxon>Legeriomycetaceae</taxon>
        <taxon>Smittium</taxon>
    </lineage>
</organism>
<feature type="binding site" evidence="5">
    <location>
        <position position="356"/>
    </location>
    <ligand>
        <name>phosphoenolpyruvate</name>
        <dbReference type="ChEBI" id="CHEBI:58702"/>
    </ligand>
</feature>
<dbReference type="GO" id="GO:0008652">
    <property type="term" value="P:amino acid biosynthetic process"/>
    <property type="evidence" value="ECO:0007669"/>
    <property type="project" value="UniProtKB-KW"/>
</dbReference>
<keyword evidence="6" id="KW-0028">Amino-acid biosynthesis</keyword>
<gene>
    <name evidence="7" type="ORF">BB558_001482</name>
</gene>
<dbReference type="EC" id="2.5.1.54" evidence="6"/>
<reference evidence="7 8" key="1">
    <citation type="journal article" date="2018" name="MBio">
        <title>Comparative Genomics Reveals the Core Gene Toolbox for the Fungus-Insect Symbiosis.</title>
        <authorList>
            <person name="Wang Y."/>
            <person name="Stata M."/>
            <person name="Wang W."/>
            <person name="Stajich J.E."/>
            <person name="White M.M."/>
            <person name="Moncalvo J.M."/>
        </authorList>
    </citation>
    <scope>NUCLEOTIDE SEQUENCE [LARGE SCALE GENOMIC DNA]</scope>
    <source>
        <strain evidence="7 8">AUS-126-30</strain>
    </source>
</reference>
<feature type="binding site" evidence="5">
    <location>
        <position position="112"/>
    </location>
    <ligand>
        <name>phosphoenolpyruvate</name>
        <dbReference type="ChEBI" id="CHEBI:58702"/>
    </ligand>
</feature>
<dbReference type="SUPFAM" id="SSF51569">
    <property type="entry name" value="Aldolase"/>
    <property type="match status" value="1"/>
</dbReference>
<evidence type="ECO:0000313" key="8">
    <source>
        <dbReference type="Proteomes" id="UP000245591"/>
    </source>
</evidence>
<dbReference type="InterPro" id="IPR013785">
    <property type="entry name" value="Aldolase_TIM"/>
</dbReference>
<dbReference type="PANTHER" id="PTHR21337">
    <property type="entry name" value="PHOSPHO-2-DEHYDRO-3-DEOXYHEPTONATE ALDOLASE 1, 2"/>
    <property type="match status" value="1"/>
</dbReference>
<dbReference type="EMBL" id="MBFU01000080">
    <property type="protein sequence ID" value="PWA02399.1"/>
    <property type="molecule type" value="Genomic_DNA"/>
</dbReference>